<reference evidence="1 2" key="5">
    <citation type="journal article" date="2019" name="Gigascience">
        <title>A chromosome-scale genome assembly of cucumber (Cucumis sativus L.).</title>
        <authorList>
            <person name="Li Q."/>
            <person name="Li H."/>
            <person name="Huang W."/>
            <person name="Xu Y."/>
            <person name="Zhou Q."/>
            <person name="Wang S."/>
            <person name="Ruan J."/>
            <person name="Huang S."/>
            <person name="Zhang Z."/>
        </authorList>
    </citation>
    <scope>NUCLEOTIDE SEQUENCE [LARGE SCALE GENOMIC DNA]</scope>
    <source>
        <strain evidence="2">cv. 9930</strain>
        <tissue evidence="1">Leaf</tissue>
    </source>
</reference>
<comment type="caution">
    <text evidence="1">The sequence shown here is derived from an EMBL/GenBank/DDBJ whole genome shotgun (WGS) entry which is preliminary data.</text>
</comment>
<accession>A0ACB6HC20</accession>
<evidence type="ECO:0000313" key="2">
    <source>
        <dbReference type="Proteomes" id="UP000029981"/>
    </source>
</evidence>
<name>A0ACB6HC20_CUCSA</name>
<reference evidence="1 2" key="2">
    <citation type="journal article" date="2009" name="PLoS ONE">
        <title>An integrated genetic and cytogenetic map of the cucumber genome.</title>
        <authorList>
            <person name="Ren Y."/>
            <person name="Zhang Z."/>
            <person name="Liu J."/>
            <person name="Staub J.E."/>
            <person name="Han Y."/>
            <person name="Cheng Z."/>
            <person name="Li X."/>
            <person name="Lu J."/>
            <person name="Miao H."/>
            <person name="Kang H."/>
            <person name="Xie B."/>
            <person name="Gu X."/>
            <person name="Wang X."/>
            <person name="Du Y."/>
            <person name="Jin W."/>
            <person name="Huang S."/>
        </authorList>
    </citation>
    <scope>NUCLEOTIDE SEQUENCE [LARGE SCALE GENOMIC DNA]</scope>
    <source>
        <strain evidence="2">cv. 9930</strain>
        <tissue evidence="1">Leaf</tissue>
    </source>
</reference>
<gene>
    <name evidence="1" type="ORF">Csa_021610</name>
</gene>
<dbReference type="EMBL" id="ACHR03000038">
    <property type="protein sequence ID" value="KAE8637424.1"/>
    <property type="molecule type" value="Genomic_DNA"/>
</dbReference>
<proteinExistence type="predicted"/>
<reference evidence="1 2" key="4">
    <citation type="journal article" date="2011" name="BMC Genomics">
        <title>RNA-Seq improves annotation of protein-coding genes in the cucumber genome.</title>
        <authorList>
            <person name="Li Z."/>
            <person name="Zhang Z."/>
            <person name="Yan P."/>
            <person name="Huang S."/>
            <person name="Fei Z."/>
            <person name="Lin K."/>
        </authorList>
    </citation>
    <scope>NUCLEOTIDE SEQUENCE [LARGE SCALE GENOMIC DNA]</scope>
    <source>
        <strain evidence="2">cv. 9930</strain>
        <tissue evidence="1">Leaf</tissue>
    </source>
</reference>
<keyword evidence="2" id="KW-1185">Reference proteome</keyword>
<dbReference type="Proteomes" id="UP000029981">
    <property type="component" value="Unassembled WGS sequence"/>
</dbReference>
<sequence length="183" mass="20615">METPMNFTGRHAAVLSNGRLNPASPETITASATHQLTLPPQHHRPSKLKPPPLFPISPILQILFTRLLEPSPTLAVRPIRASLVLWLLPSPLPNRKSPASPSAGNYPNRITPLTWTLCLAGRFPVGSRFRRSDIQFRRRRRRSRRTNRLPVRQVIPNGQVLGYFDWALRDVAAHLAGFSYKTP</sequence>
<reference evidence="1 2" key="3">
    <citation type="journal article" date="2010" name="BMC Genomics">
        <title>Transcriptome sequencing and comparative analysis of cucumber flowers with different sex types.</title>
        <authorList>
            <person name="Guo S."/>
            <person name="Zheng Y."/>
            <person name="Joung J.G."/>
            <person name="Liu S."/>
            <person name="Zhang Z."/>
            <person name="Crasta O.R."/>
            <person name="Sobral B.W."/>
            <person name="Xu Y."/>
            <person name="Huang S."/>
            <person name="Fei Z."/>
        </authorList>
    </citation>
    <scope>NUCLEOTIDE SEQUENCE [LARGE SCALE GENOMIC DNA]</scope>
    <source>
        <strain evidence="2">cv. 9930</strain>
        <tissue evidence="1">Leaf</tissue>
    </source>
</reference>
<organism evidence="1 2">
    <name type="scientific">Cucumis sativus</name>
    <name type="common">Cucumber</name>
    <dbReference type="NCBI Taxonomy" id="3659"/>
    <lineage>
        <taxon>Eukaryota</taxon>
        <taxon>Viridiplantae</taxon>
        <taxon>Streptophyta</taxon>
        <taxon>Embryophyta</taxon>
        <taxon>Tracheophyta</taxon>
        <taxon>Spermatophyta</taxon>
        <taxon>Magnoliopsida</taxon>
        <taxon>eudicotyledons</taxon>
        <taxon>Gunneridae</taxon>
        <taxon>Pentapetalae</taxon>
        <taxon>rosids</taxon>
        <taxon>fabids</taxon>
        <taxon>Cucurbitales</taxon>
        <taxon>Cucurbitaceae</taxon>
        <taxon>Benincaseae</taxon>
        <taxon>Cucumis</taxon>
    </lineage>
</organism>
<protein>
    <submittedName>
        <fullName evidence="1">Uncharacterized protein</fullName>
    </submittedName>
</protein>
<evidence type="ECO:0000313" key="1">
    <source>
        <dbReference type="EMBL" id="KAE8637424.1"/>
    </source>
</evidence>
<reference evidence="1 2" key="1">
    <citation type="journal article" date="2009" name="Nat. Genet.">
        <title>The genome of the cucumber, Cucumis sativus L.</title>
        <authorList>
            <person name="Huang S."/>
            <person name="Li R."/>
            <person name="Zhang Z."/>
            <person name="Li L."/>
            <person name="Gu X."/>
            <person name="Fan W."/>
            <person name="Lucas W.J."/>
            <person name="Wang X."/>
            <person name="Xie B."/>
            <person name="Ni P."/>
            <person name="Ren Y."/>
            <person name="Zhu H."/>
            <person name="Li J."/>
            <person name="Lin K."/>
            <person name="Jin W."/>
            <person name="Fei Z."/>
            <person name="Li G."/>
            <person name="Staub J."/>
            <person name="Kilian A."/>
            <person name="van der Vossen E.A."/>
            <person name="Wu Y."/>
            <person name="Guo J."/>
            <person name="He J."/>
            <person name="Jia Z."/>
            <person name="Ren Y."/>
            <person name="Tian G."/>
            <person name="Lu Y."/>
            <person name="Ruan J."/>
            <person name="Qian W."/>
            <person name="Wang M."/>
            <person name="Huang Q."/>
            <person name="Li B."/>
            <person name="Xuan Z."/>
            <person name="Cao J."/>
            <person name="Asan"/>
            <person name="Wu Z."/>
            <person name="Zhang J."/>
            <person name="Cai Q."/>
            <person name="Bai Y."/>
            <person name="Zhao B."/>
            <person name="Han Y."/>
            <person name="Li Y."/>
            <person name="Li X."/>
            <person name="Wang S."/>
            <person name="Shi Q."/>
            <person name="Liu S."/>
            <person name="Cho W.K."/>
            <person name="Kim J.Y."/>
            <person name="Xu Y."/>
            <person name="Heller-Uszynska K."/>
            <person name="Miao H."/>
            <person name="Cheng Z."/>
            <person name="Zhang S."/>
            <person name="Wu J."/>
            <person name="Yang Y."/>
            <person name="Kang H."/>
            <person name="Li M."/>
            <person name="Liang H."/>
            <person name="Ren X."/>
            <person name="Shi Z."/>
            <person name="Wen M."/>
            <person name="Jian M."/>
            <person name="Yang H."/>
            <person name="Zhang G."/>
            <person name="Yang Z."/>
            <person name="Chen R."/>
            <person name="Liu S."/>
            <person name="Li J."/>
            <person name="Ma L."/>
            <person name="Liu H."/>
            <person name="Zhou Y."/>
            <person name="Zhao J."/>
            <person name="Fang X."/>
            <person name="Li G."/>
            <person name="Fang L."/>
            <person name="Li Y."/>
            <person name="Liu D."/>
            <person name="Zheng H."/>
            <person name="Zhang Y."/>
            <person name="Qin N."/>
            <person name="Li Z."/>
            <person name="Yang G."/>
            <person name="Yang S."/>
            <person name="Bolund L."/>
            <person name="Kristiansen K."/>
            <person name="Zheng H."/>
            <person name="Li S."/>
            <person name="Zhang X."/>
            <person name="Yang H."/>
            <person name="Wang J."/>
            <person name="Sun R."/>
            <person name="Zhang B."/>
            <person name="Jiang S."/>
            <person name="Wang J."/>
            <person name="Du Y."/>
            <person name="Li S."/>
        </authorList>
    </citation>
    <scope>NUCLEOTIDE SEQUENCE [LARGE SCALE GENOMIC DNA]</scope>
    <source>
        <strain evidence="2">cv. 9930</strain>
        <tissue evidence="1">Leaf</tissue>
    </source>
</reference>